<dbReference type="AlphaFoldDB" id="A0A7S4PB00"/>
<dbReference type="GO" id="GO:0005829">
    <property type="term" value="C:cytosol"/>
    <property type="evidence" value="ECO:0007669"/>
    <property type="project" value="TreeGrafter"/>
</dbReference>
<reference evidence="1" key="1">
    <citation type="submission" date="2021-01" db="EMBL/GenBank/DDBJ databases">
        <authorList>
            <person name="Corre E."/>
            <person name="Pelletier E."/>
            <person name="Niang G."/>
            <person name="Scheremetjew M."/>
            <person name="Finn R."/>
            <person name="Kale V."/>
            <person name="Holt S."/>
            <person name="Cochrane G."/>
            <person name="Meng A."/>
            <person name="Brown T."/>
            <person name="Cohen L."/>
        </authorList>
    </citation>
    <scope>NUCLEOTIDE SEQUENCE</scope>
    <source>
        <strain evidence="1">CCMP 2712</strain>
    </source>
</reference>
<accession>A0A7S4PB00</accession>
<dbReference type="SUPFAM" id="SSF68923">
    <property type="entry name" value="PEP carboxykinase N-terminal domain"/>
    <property type="match status" value="1"/>
</dbReference>
<evidence type="ECO:0000313" key="1">
    <source>
        <dbReference type="EMBL" id="CAE2329039.1"/>
    </source>
</evidence>
<dbReference type="PANTHER" id="PTHR30031">
    <property type="entry name" value="PHOSPHOENOLPYRUVATE CARBOXYKINASE ATP"/>
    <property type="match status" value="1"/>
</dbReference>
<dbReference type="Gene3D" id="3.40.449.10">
    <property type="entry name" value="Phosphoenolpyruvate Carboxykinase, domain 1"/>
    <property type="match status" value="1"/>
</dbReference>
<dbReference type="InterPro" id="IPR001272">
    <property type="entry name" value="PEP_carboxykinase_ATP"/>
</dbReference>
<dbReference type="InterPro" id="IPR008210">
    <property type="entry name" value="PEP_carboxykinase_N"/>
</dbReference>
<gene>
    <name evidence="1" type="ORF">GTHE00462_LOCUS32043</name>
</gene>
<protein>
    <recommendedName>
        <fullName evidence="2">Phosphoenolpyruvate carboxykinase (ATP)</fullName>
    </recommendedName>
</protein>
<dbReference type="PANTHER" id="PTHR30031:SF2">
    <property type="entry name" value="PHOSPHOENOLPYRUVATE CARBOXYKINASE (ATP)"/>
    <property type="match status" value="1"/>
</dbReference>
<name>A0A7S4PB00_GUITH</name>
<organism evidence="1">
    <name type="scientific">Guillardia theta</name>
    <name type="common">Cryptophyte</name>
    <name type="synonym">Cryptomonas phi</name>
    <dbReference type="NCBI Taxonomy" id="55529"/>
    <lineage>
        <taxon>Eukaryota</taxon>
        <taxon>Cryptophyceae</taxon>
        <taxon>Pyrenomonadales</taxon>
        <taxon>Geminigeraceae</taxon>
        <taxon>Guillardia</taxon>
    </lineage>
</organism>
<sequence>MSGLLRSAAQRTLRKVLPTVSRLGSSGVYGSTSVVNRRLSPALPSTSRFVTTSSFYIEPPEEMLFPDEDMEKGIWYDLNWSLNRSSITPTGRSFRNLKLKDLEAKGGMSKLYDPAVLPFTQQLENDIFSYLSNSEVLYVQDCALGALSTNEIPVRIITDSPAAAAMFAKLCCPTRKIKLSDYREDVTVYLASETNLGPFLSVDKPNRKILMGGTIKANELVKKMARSSVNAFLARNILPLWGSMENNTLYMAHPGPHVGGFSGFSFSSSGFCRLLNAEVQTDGSIVPMPKQPNAMSLPKSIVMFAHDDTGAIPAATKLTPDQAGFYYITACAPRSLSQYVEAASLMMEFAKVCDVYMVNSGAFVNEDDIETTARAIVGKTGGSADALGLKPIPVTCKTKSPSSEQVDTVSIALNHMAGERTTVEEILKAGPPKK</sequence>
<dbReference type="EMBL" id="HBKN01040963">
    <property type="protein sequence ID" value="CAE2329039.1"/>
    <property type="molecule type" value="Transcribed_RNA"/>
</dbReference>
<dbReference type="SUPFAM" id="SSF53795">
    <property type="entry name" value="PEP carboxykinase-like"/>
    <property type="match status" value="1"/>
</dbReference>
<evidence type="ECO:0008006" key="2">
    <source>
        <dbReference type="Google" id="ProtNLM"/>
    </source>
</evidence>
<dbReference type="GO" id="GO:0006094">
    <property type="term" value="P:gluconeogenesis"/>
    <property type="evidence" value="ECO:0007669"/>
    <property type="project" value="InterPro"/>
</dbReference>
<dbReference type="GO" id="GO:0005524">
    <property type="term" value="F:ATP binding"/>
    <property type="evidence" value="ECO:0007669"/>
    <property type="project" value="InterPro"/>
</dbReference>
<dbReference type="GO" id="GO:0004612">
    <property type="term" value="F:phosphoenolpyruvate carboxykinase (ATP) activity"/>
    <property type="evidence" value="ECO:0007669"/>
    <property type="project" value="InterPro"/>
</dbReference>
<proteinExistence type="predicted"/>